<protein>
    <submittedName>
        <fullName evidence="2">Uncharacterized protein</fullName>
    </submittedName>
</protein>
<organism evidence="2 3">
    <name type="scientific">Diplodia corticola</name>
    <dbReference type="NCBI Taxonomy" id="236234"/>
    <lineage>
        <taxon>Eukaryota</taxon>
        <taxon>Fungi</taxon>
        <taxon>Dikarya</taxon>
        <taxon>Ascomycota</taxon>
        <taxon>Pezizomycotina</taxon>
        <taxon>Dothideomycetes</taxon>
        <taxon>Dothideomycetes incertae sedis</taxon>
        <taxon>Botryosphaeriales</taxon>
        <taxon>Botryosphaeriaceae</taxon>
        <taxon>Diplodia</taxon>
    </lineage>
</organism>
<dbReference type="EMBL" id="MNUE01000070">
    <property type="protein sequence ID" value="OJD29893.1"/>
    <property type="molecule type" value="Genomic_DNA"/>
</dbReference>
<gene>
    <name evidence="2" type="ORF">BKCO1_7000043</name>
</gene>
<keyword evidence="1" id="KW-0812">Transmembrane</keyword>
<dbReference type="AlphaFoldDB" id="A0A1J9RQR5"/>
<keyword evidence="3" id="KW-1185">Reference proteome</keyword>
<dbReference type="Proteomes" id="UP000183809">
    <property type="component" value="Unassembled WGS sequence"/>
</dbReference>
<evidence type="ECO:0000313" key="3">
    <source>
        <dbReference type="Proteomes" id="UP000183809"/>
    </source>
</evidence>
<name>A0A1J9RQR5_9PEZI</name>
<dbReference type="RefSeq" id="XP_020126153.1">
    <property type="nucleotide sequence ID" value="XM_020278517.1"/>
</dbReference>
<keyword evidence="1" id="KW-0472">Membrane</keyword>
<sequence length="214" mass="24887">MAERKNVRRSELTDDEDLPIFPREFRPNDIKDWLVNEPSIDQKAKREFRPNDIKDWLVDELSIDQKVKREFRPNDIKDWLVDELSIDQKVKREFRPNDIKDWLVDELSIDQKVKREFRPNDIKDWLVDETSIDQKVKRDNVMEPSLLAHGREAALGKRAIGAETDLSHLLNCMGTISALCVVMALVSIAGMLYVLMGRRTKKAAQLETSKSDLV</sequence>
<keyword evidence="1" id="KW-1133">Transmembrane helix</keyword>
<comment type="caution">
    <text evidence="2">The sequence shown here is derived from an EMBL/GenBank/DDBJ whole genome shotgun (WGS) entry which is preliminary data.</text>
</comment>
<accession>A0A1J9RQR5</accession>
<proteinExistence type="predicted"/>
<reference evidence="2 3" key="1">
    <citation type="submission" date="2016-10" db="EMBL/GenBank/DDBJ databases">
        <title>Proteomics and genomics reveal pathogen-plant mechanisms compatible with a hemibiotrophic lifestyle of Diplodia corticola.</title>
        <authorList>
            <person name="Fernandes I."/>
            <person name="De Jonge R."/>
            <person name="Van De Peer Y."/>
            <person name="Devreese B."/>
            <person name="Alves A."/>
            <person name="Esteves A.C."/>
        </authorList>
    </citation>
    <scope>NUCLEOTIDE SEQUENCE [LARGE SCALE GENOMIC DNA]</scope>
    <source>
        <strain evidence="2 3">CBS 112549</strain>
    </source>
</reference>
<dbReference type="GeneID" id="31018778"/>
<evidence type="ECO:0000256" key="1">
    <source>
        <dbReference type="SAM" id="Phobius"/>
    </source>
</evidence>
<evidence type="ECO:0000313" key="2">
    <source>
        <dbReference type="EMBL" id="OJD29893.1"/>
    </source>
</evidence>
<feature type="transmembrane region" description="Helical" evidence="1">
    <location>
        <begin position="176"/>
        <end position="196"/>
    </location>
</feature>